<dbReference type="Proteomes" id="UP000066529">
    <property type="component" value="Chromosome"/>
</dbReference>
<dbReference type="InterPro" id="IPR027417">
    <property type="entry name" value="P-loop_NTPase"/>
</dbReference>
<dbReference type="STRING" id="523844.MSTHT_1761"/>
<gene>
    <name evidence="6" type="ORF">MSTHT_1761</name>
</gene>
<dbReference type="SMART" id="SM00382">
    <property type="entry name" value="AAA"/>
    <property type="match status" value="1"/>
</dbReference>
<name>A0A0E3H956_METTT</name>
<keyword evidence="2" id="KW-0813">Transport</keyword>
<protein>
    <submittedName>
        <fullName evidence="6">ABC transporter, ATP-binding protein</fullName>
    </submittedName>
</protein>
<evidence type="ECO:0000256" key="1">
    <source>
        <dbReference type="ARBA" id="ARBA00005417"/>
    </source>
</evidence>
<evidence type="ECO:0000256" key="2">
    <source>
        <dbReference type="ARBA" id="ARBA00022448"/>
    </source>
</evidence>
<dbReference type="Pfam" id="PF13732">
    <property type="entry name" value="DrrA1-3_C"/>
    <property type="match status" value="1"/>
</dbReference>
<dbReference type="InterPro" id="IPR003439">
    <property type="entry name" value="ABC_transporter-like_ATP-bd"/>
</dbReference>
<dbReference type="PANTHER" id="PTHR42711:SF5">
    <property type="entry name" value="ABC TRANSPORTER ATP-BINDING PROTEIN NATA"/>
    <property type="match status" value="1"/>
</dbReference>
<dbReference type="PANTHER" id="PTHR42711">
    <property type="entry name" value="ABC TRANSPORTER ATP-BINDING PROTEIN"/>
    <property type="match status" value="1"/>
</dbReference>
<dbReference type="HOGENOM" id="CLU_000604_1_2_2"/>
<dbReference type="InterPro" id="IPR050763">
    <property type="entry name" value="ABC_transporter_ATP-binding"/>
</dbReference>
<reference evidence="6 7" key="1">
    <citation type="submission" date="2014-07" db="EMBL/GenBank/DDBJ databases">
        <title>Methanogenic archaea and the global carbon cycle.</title>
        <authorList>
            <person name="Henriksen J.R."/>
            <person name="Luke J."/>
            <person name="Reinhart S."/>
            <person name="Benedict M.N."/>
            <person name="Youngblut N.D."/>
            <person name="Metcalf M.E."/>
            <person name="Whitaker R.J."/>
            <person name="Metcalf W.W."/>
        </authorList>
    </citation>
    <scope>NUCLEOTIDE SEQUENCE [LARGE SCALE GENOMIC DNA]</scope>
    <source>
        <strain evidence="7">ATCC 43570 / DSM 1825 / OCM 12 / VKM B-1830 / TM-1</strain>
    </source>
</reference>
<proteinExistence type="inferred from homology"/>
<dbReference type="GO" id="GO:0005524">
    <property type="term" value="F:ATP binding"/>
    <property type="evidence" value="ECO:0007669"/>
    <property type="project" value="UniProtKB-KW"/>
</dbReference>
<feature type="domain" description="ABC transporter" evidence="5">
    <location>
        <begin position="1"/>
        <end position="228"/>
    </location>
</feature>
<dbReference type="InterPro" id="IPR003593">
    <property type="entry name" value="AAA+_ATPase"/>
</dbReference>
<dbReference type="Pfam" id="PF00005">
    <property type="entry name" value="ABC_tran"/>
    <property type="match status" value="1"/>
</dbReference>
<accession>A0A0E3H956</accession>
<dbReference type="SUPFAM" id="SSF52540">
    <property type="entry name" value="P-loop containing nucleoside triphosphate hydrolases"/>
    <property type="match status" value="1"/>
</dbReference>
<organism evidence="6 7">
    <name type="scientific">Methanosarcina thermophila (strain ATCC 43570 / DSM 1825 / OCM 12 / VKM B-1830 / TM-1)</name>
    <dbReference type="NCBI Taxonomy" id="523844"/>
    <lineage>
        <taxon>Archaea</taxon>
        <taxon>Methanobacteriati</taxon>
        <taxon>Methanobacteriota</taxon>
        <taxon>Stenosarchaea group</taxon>
        <taxon>Methanomicrobia</taxon>
        <taxon>Methanosarcinales</taxon>
        <taxon>Methanosarcinaceae</taxon>
        <taxon>Methanosarcina</taxon>
    </lineage>
</organism>
<keyword evidence="3" id="KW-0547">Nucleotide-binding</keyword>
<dbReference type="AlphaFoldDB" id="A0A0E3H956"/>
<evidence type="ECO:0000313" key="6">
    <source>
        <dbReference type="EMBL" id="AKB13519.1"/>
    </source>
</evidence>
<dbReference type="Gene3D" id="3.40.50.300">
    <property type="entry name" value="P-loop containing nucleotide triphosphate hydrolases"/>
    <property type="match status" value="1"/>
</dbReference>
<dbReference type="GO" id="GO:0016887">
    <property type="term" value="F:ATP hydrolysis activity"/>
    <property type="evidence" value="ECO:0007669"/>
    <property type="project" value="InterPro"/>
</dbReference>
<evidence type="ECO:0000313" key="7">
    <source>
        <dbReference type="Proteomes" id="UP000066529"/>
    </source>
</evidence>
<keyword evidence="4 6" id="KW-0067">ATP-binding</keyword>
<dbReference type="PROSITE" id="PS50893">
    <property type="entry name" value="ABC_TRANSPORTER_2"/>
    <property type="match status" value="1"/>
</dbReference>
<dbReference type="PATRIC" id="fig|523844.20.peg.2179"/>
<dbReference type="InterPro" id="IPR025302">
    <property type="entry name" value="DrrA1/2-like_C"/>
</dbReference>
<dbReference type="EMBL" id="CP009501">
    <property type="protein sequence ID" value="AKB13519.1"/>
    <property type="molecule type" value="Genomic_DNA"/>
</dbReference>
<sequence length="300" mass="33934">MEFQSVSKSFSEKSIVKDISFSIRQGEIFGLLGPNGAGKTTLIRLLLDIIKPDTGKINVFGELLNPAAKNRIGYLPEERGLYRKTGLLEMLVYLAQLKGMPKKQAHLNAESLLKSLDFYQYKNKKVEELSKGMQQQIQFLSAIIHDPELIILDEPFSGLDPVNTKIVKNKILDLRAAGKTVILSTHMMEQAQTLCNRILMLNKGRRVLYGTVEEIRREHGRNSLIVEFAEKEDLNAIREISGIKKITESGKLIEIFPETGINTQILLEELVRRANILRFEQALPSLNDIFIETLESALNE</sequence>
<evidence type="ECO:0000259" key="5">
    <source>
        <dbReference type="PROSITE" id="PS50893"/>
    </source>
</evidence>
<evidence type="ECO:0000256" key="4">
    <source>
        <dbReference type="ARBA" id="ARBA00022840"/>
    </source>
</evidence>
<comment type="similarity">
    <text evidence="1">Belongs to the ABC transporter superfamily.</text>
</comment>
<dbReference type="KEGG" id="mthr:MSTHT_1761"/>
<evidence type="ECO:0000256" key="3">
    <source>
        <dbReference type="ARBA" id="ARBA00022741"/>
    </source>
</evidence>